<proteinExistence type="predicted"/>
<gene>
    <name evidence="2" type="ORF">SAMN05421684_4704</name>
</gene>
<protein>
    <submittedName>
        <fullName evidence="2">Right handed beta helix region</fullName>
    </submittedName>
</protein>
<evidence type="ECO:0000313" key="3">
    <source>
        <dbReference type="Proteomes" id="UP000199632"/>
    </source>
</evidence>
<feature type="signal peptide" evidence="1">
    <location>
        <begin position="1"/>
        <end position="22"/>
    </location>
</feature>
<organism evidence="2 3">
    <name type="scientific">Asanoa ishikariensis</name>
    <dbReference type="NCBI Taxonomy" id="137265"/>
    <lineage>
        <taxon>Bacteria</taxon>
        <taxon>Bacillati</taxon>
        <taxon>Actinomycetota</taxon>
        <taxon>Actinomycetes</taxon>
        <taxon>Micromonosporales</taxon>
        <taxon>Micromonosporaceae</taxon>
        <taxon>Asanoa</taxon>
    </lineage>
</organism>
<dbReference type="STRING" id="137265.SAMN05421684_4704"/>
<evidence type="ECO:0000256" key="1">
    <source>
        <dbReference type="SAM" id="SignalP"/>
    </source>
</evidence>
<dbReference type="EMBL" id="FNQB01000002">
    <property type="protein sequence ID" value="SDZ34267.1"/>
    <property type="molecule type" value="Genomic_DNA"/>
</dbReference>
<accession>A0A1H3S950</accession>
<dbReference type="Gene3D" id="2.160.20.10">
    <property type="entry name" value="Single-stranded right-handed beta-helix, Pectin lyase-like"/>
    <property type="match status" value="1"/>
</dbReference>
<reference evidence="3" key="1">
    <citation type="submission" date="2016-10" db="EMBL/GenBank/DDBJ databases">
        <authorList>
            <person name="Varghese N."/>
            <person name="Submissions S."/>
        </authorList>
    </citation>
    <scope>NUCLEOTIDE SEQUENCE [LARGE SCALE GENOMIC DNA]</scope>
    <source>
        <strain evidence="3">DSM 44718</strain>
    </source>
</reference>
<dbReference type="OrthoDB" id="4178270at2"/>
<dbReference type="InterPro" id="IPR011050">
    <property type="entry name" value="Pectin_lyase_fold/virulence"/>
</dbReference>
<evidence type="ECO:0000313" key="2">
    <source>
        <dbReference type="EMBL" id="SDZ34267.1"/>
    </source>
</evidence>
<name>A0A1H3S950_9ACTN</name>
<dbReference type="SUPFAM" id="SSF51126">
    <property type="entry name" value="Pectin lyase-like"/>
    <property type="match status" value="1"/>
</dbReference>
<dbReference type="RefSeq" id="WP_090796649.1">
    <property type="nucleotide sequence ID" value="NZ_BOND01000037.1"/>
</dbReference>
<keyword evidence="3" id="KW-1185">Reference proteome</keyword>
<dbReference type="AlphaFoldDB" id="A0A1H3S950"/>
<dbReference type="Proteomes" id="UP000199632">
    <property type="component" value="Unassembled WGS sequence"/>
</dbReference>
<keyword evidence="1" id="KW-0732">Signal</keyword>
<sequence>MRVGRGLALVCVGVLVTAGLSAAGGSAAAAADPLPPIRVSLPCDGTPDGVNGTYCSITNAVRAAQPGQTVEVRQAAYDESVVVDNSGLPGKPITIKALRGPGPRTSVRGAQTGPAFLVSGAHDVVIEGFSIGMTVPKSAVLVENSSDVTVTDGWILASGSSAVEINGDSHRVTVSGMLARSSNVSVFAVHDGATDTMLTGNSLFAQTHPSASPVAITVDDAPRTTITNNTIVTDCLAGIAVRGASAGFGLYNSIVRTNWPGLSGRCTGSSGQTSATATPVSVDGAAATDSHVDYNVIDPGHGGPLYAWGGTAYANPADLRAATGQAAHDIAADPLFVATYQEPAGWAVRANSPAIDSALANAPGLMSRDLRGNPHADNPDVPNVGGGYVDRGATELLPAPQVTSAITRAPDGGSLDAVATVTATYPWQTDGPAGTFSFTQAGRDPVVNHTGSARFTFEKLGTACVEVQLSTVGFRSSYPYKEAYKASPCTVLGASFIPVKPQRLLDTRALNGAPLTGGSEVRLELPAPMSTAAAVVLNVTVTQPTGNGYLTVYPGDGDRPLASNINFLPNQTIANLVTVPVGAGRVHLFNASGGWVHVVADIAGYYASTGSGLTAASPVRVLDTRGAIGVPGTTPIGPNGKVTVDLSARVPAGTTAAVLNLTATKPTTSGHITVFPPGATLPTTSNVNFVTGQTVNNMVIAPVVNGKVAFGFGGSGTVHLLADLTGWFGPGGTDAYLPTAPTRILDTRTTATPVGPGQAVRVTVDATACGATPCPRTAIVANLTVTNVKAAGYLSVYPFGQPRPVVSALNFTAGQTVANLITVGLGQDSFLVYNSASSTVDVAVDQAGFYLSPA</sequence>
<dbReference type="InterPro" id="IPR012334">
    <property type="entry name" value="Pectin_lyas_fold"/>
</dbReference>
<feature type="chain" id="PRO_5038435365" evidence="1">
    <location>
        <begin position="23"/>
        <end position="854"/>
    </location>
</feature>